<organism evidence="1 2">
    <name type="scientific">Quercus suber</name>
    <name type="common">Cork oak</name>
    <dbReference type="NCBI Taxonomy" id="58331"/>
    <lineage>
        <taxon>Eukaryota</taxon>
        <taxon>Viridiplantae</taxon>
        <taxon>Streptophyta</taxon>
        <taxon>Embryophyta</taxon>
        <taxon>Tracheophyta</taxon>
        <taxon>Spermatophyta</taxon>
        <taxon>Magnoliopsida</taxon>
        <taxon>eudicotyledons</taxon>
        <taxon>Gunneridae</taxon>
        <taxon>Pentapetalae</taxon>
        <taxon>rosids</taxon>
        <taxon>fabids</taxon>
        <taxon>Fagales</taxon>
        <taxon>Fagaceae</taxon>
        <taxon>Quercus</taxon>
    </lineage>
</organism>
<dbReference type="PANTHER" id="PTHR37744:SF1">
    <property type="entry name" value="STAR LIPID TRANSFER-LIKE PROTEIN"/>
    <property type="match status" value="1"/>
</dbReference>
<dbReference type="AlphaFoldDB" id="A0AAW0LF42"/>
<evidence type="ECO:0000313" key="2">
    <source>
        <dbReference type="Proteomes" id="UP000237347"/>
    </source>
</evidence>
<protein>
    <submittedName>
        <fullName evidence="1">Uncharacterized protein</fullName>
    </submittedName>
</protein>
<dbReference type="EMBL" id="PKMF04000112">
    <property type="protein sequence ID" value="KAK7849533.1"/>
    <property type="molecule type" value="Genomic_DNA"/>
</dbReference>
<sequence>MGENEGGGAGGGGTGTRTYSHIWWALASAAQLGWAISSFKRGHAGDSHFMPFKAFSVASLFVGSTATATVSVFHFSGIHKMEENEGGGAGGVGVTGTGTGNYSHIWWALASAAQLGWAISSFKRGHAGDSHFMPFKAFSVASLFVGATATAAVSGLHVSGIHKVEDLLEVGANIRTGLGVRPRARDEEVPSFISENDCSFVWPSSLKIIVYVF</sequence>
<reference evidence="1 2" key="1">
    <citation type="journal article" date="2018" name="Sci. Data">
        <title>The draft genome sequence of cork oak.</title>
        <authorList>
            <person name="Ramos A.M."/>
            <person name="Usie A."/>
            <person name="Barbosa P."/>
            <person name="Barros P.M."/>
            <person name="Capote T."/>
            <person name="Chaves I."/>
            <person name="Simoes F."/>
            <person name="Abreu I."/>
            <person name="Carrasquinho I."/>
            <person name="Faro C."/>
            <person name="Guimaraes J.B."/>
            <person name="Mendonca D."/>
            <person name="Nobrega F."/>
            <person name="Rodrigues L."/>
            <person name="Saibo N.J.M."/>
            <person name="Varela M.C."/>
            <person name="Egas C."/>
            <person name="Matos J."/>
            <person name="Miguel C.M."/>
            <person name="Oliveira M.M."/>
            <person name="Ricardo C.P."/>
            <person name="Goncalves S."/>
        </authorList>
    </citation>
    <scope>NUCLEOTIDE SEQUENCE [LARGE SCALE GENOMIC DNA]</scope>
    <source>
        <strain evidence="2">cv. HL8</strain>
    </source>
</reference>
<accession>A0AAW0LF42</accession>
<gene>
    <name evidence="1" type="ORF">CFP56_002796</name>
</gene>
<name>A0AAW0LF42_QUESU</name>
<dbReference type="Proteomes" id="UP000237347">
    <property type="component" value="Unassembled WGS sequence"/>
</dbReference>
<dbReference type="PANTHER" id="PTHR37744">
    <property type="entry name" value="STAR LIPID TRANSFER-LIKE PROTEIN"/>
    <property type="match status" value="1"/>
</dbReference>
<keyword evidence="2" id="KW-1185">Reference proteome</keyword>
<evidence type="ECO:0000313" key="1">
    <source>
        <dbReference type="EMBL" id="KAK7849533.1"/>
    </source>
</evidence>
<proteinExistence type="predicted"/>
<comment type="caution">
    <text evidence="1">The sequence shown here is derived from an EMBL/GenBank/DDBJ whole genome shotgun (WGS) entry which is preliminary data.</text>
</comment>